<dbReference type="PANTHER" id="PTHR34215:SF1">
    <property type="entry name" value="YLXR DOMAIN-CONTAINING PROTEIN"/>
    <property type="match status" value="1"/>
</dbReference>
<evidence type="ECO:0000313" key="2">
    <source>
        <dbReference type="EMBL" id="MBS4883843.1"/>
    </source>
</evidence>
<organism evidence="3 4">
    <name type="scientific">Amedibacillus dolichus</name>
    <dbReference type="NCBI Taxonomy" id="31971"/>
    <lineage>
        <taxon>Bacteria</taxon>
        <taxon>Bacillati</taxon>
        <taxon>Bacillota</taxon>
        <taxon>Erysipelotrichia</taxon>
        <taxon>Erysipelotrichales</taxon>
        <taxon>Erysipelotrichaceae</taxon>
        <taxon>Amedibacillus</taxon>
    </lineage>
</organism>
<dbReference type="AlphaFoldDB" id="A0A415PJP1"/>
<accession>A0A415PJP1</accession>
<dbReference type="OrthoDB" id="9813251at2"/>
<dbReference type="Gene3D" id="3.30.1230.10">
    <property type="entry name" value="YlxR-like"/>
    <property type="match status" value="1"/>
</dbReference>
<evidence type="ECO:0000313" key="4">
    <source>
        <dbReference type="Proteomes" id="UP000284868"/>
    </source>
</evidence>
<sequence length="87" mass="9974">MKKIPMRRCVATMESLPKKELIRIVRTPQGTVEIDETGKKNGRGAYLKRSVEAVEIAKKRKALARSLECEIPEELYVALTEMFQTHE</sequence>
<name>A0A415PJP1_9FIRM</name>
<dbReference type="PANTHER" id="PTHR34215">
    <property type="entry name" value="BLL0784 PROTEIN"/>
    <property type="match status" value="1"/>
</dbReference>
<keyword evidence="4" id="KW-1185">Reference proteome</keyword>
<dbReference type="RefSeq" id="WP_004797624.1">
    <property type="nucleotide sequence ID" value="NZ_CABKNA010000013.1"/>
</dbReference>
<feature type="domain" description="YlxR" evidence="1">
    <location>
        <begin position="7"/>
        <end position="80"/>
    </location>
</feature>
<dbReference type="NCBIfam" id="NF047356">
    <property type="entry name" value="RNA_bind_RnpM"/>
    <property type="match status" value="1"/>
</dbReference>
<dbReference type="Proteomes" id="UP000753219">
    <property type="component" value="Unassembled WGS sequence"/>
</dbReference>
<evidence type="ECO:0000313" key="3">
    <source>
        <dbReference type="EMBL" id="RHM12974.1"/>
    </source>
</evidence>
<dbReference type="Proteomes" id="UP000284868">
    <property type="component" value="Unassembled WGS sequence"/>
</dbReference>
<comment type="caution">
    <text evidence="3">The sequence shown here is derived from an EMBL/GenBank/DDBJ whole genome shotgun (WGS) entry which is preliminary data.</text>
</comment>
<dbReference type="EMBL" id="JAGZMZ010000006">
    <property type="protein sequence ID" value="MBS4883843.1"/>
    <property type="molecule type" value="Genomic_DNA"/>
</dbReference>
<dbReference type="SUPFAM" id="SSF64376">
    <property type="entry name" value="YlxR-like"/>
    <property type="match status" value="1"/>
</dbReference>
<gene>
    <name evidence="3" type="ORF">DWZ83_04180</name>
    <name evidence="2" type="ORF">KHZ85_03665</name>
</gene>
<proteinExistence type="predicted"/>
<dbReference type="EMBL" id="QRPK01000014">
    <property type="protein sequence ID" value="RHM12974.1"/>
    <property type="molecule type" value="Genomic_DNA"/>
</dbReference>
<dbReference type="CDD" id="cd00279">
    <property type="entry name" value="YlxR"/>
    <property type="match status" value="1"/>
</dbReference>
<evidence type="ECO:0000259" key="1">
    <source>
        <dbReference type="Pfam" id="PF04296"/>
    </source>
</evidence>
<dbReference type="Pfam" id="PF04296">
    <property type="entry name" value="YlxR"/>
    <property type="match status" value="1"/>
</dbReference>
<dbReference type="GeneID" id="92792522"/>
<dbReference type="InterPro" id="IPR035931">
    <property type="entry name" value="YlxR-like_sf"/>
</dbReference>
<dbReference type="InterPro" id="IPR007393">
    <property type="entry name" value="YlxR_dom"/>
</dbReference>
<reference evidence="3 4" key="1">
    <citation type="submission" date="2018-08" db="EMBL/GenBank/DDBJ databases">
        <title>A genome reference for cultivated species of the human gut microbiota.</title>
        <authorList>
            <person name="Zou Y."/>
            <person name="Xue W."/>
            <person name="Luo G."/>
        </authorList>
    </citation>
    <scope>NUCLEOTIDE SEQUENCE [LARGE SCALE GENOMIC DNA]</scope>
    <source>
        <strain evidence="3 4">AF35-6BH</strain>
    </source>
</reference>
<reference evidence="2" key="2">
    <citation type="submission" date="2021-02" db="EMBL/GenBank/DDBJ databases">
        <title>Infant gut strain persistence is associated with maternal origin, phylogeny, and functional potential including surface adhesion and iron acquisition.</title>
        <authorList>
            <person name="Lou Y.C."/>
        </authorList>
    </citation>
    <scope>NUCLEOTIDE SEQUENCE</scope>
    <source>
        <strain evidence="2">L3_108_103G1_dasL3_108_103G1_concoct_2</strain>
    </source>
</reference>
<dbReference type="InterPro" id="IPR037465">
    <property type="entry name" value="YlxR"/>
</dbReference>
<protein>
    <submittedName>
        <fullName evidence="3">YlxR family protein</fullName>
    </submittedName>
</protein>